<feature type="compositionally biased region" description="Polar residues" evidence="1">
    <location>
        <begin position="34"/>
        <end position="45"/>
    </location>
</feature>
<reference evidence="2" key="1">
    <citation type="submission" date="2023-10" db="EMBL/GenBank/DDBJ databases">
        <title>Genome assemblies of two species of porcelain crab, Petrolisthes cinctipes and Petrolisthes manimaculis (Anomura: Porcellanidae).</title>
        <authorList>
            <person name="Angst P."/>
        </authorList>
    </citation>
    <scope>NUCLEOTIDE SEQUENCE</scope>
    <source>
        <strain evidence="2">PB745_01</strain>
        <tissue evidence="2">Gill</tissue>
    </source>
</reference>
<proteinExistence type="predicted"/>
<dbReference type="Proteomes" id="UP001286313">
    <property type="component" value="Unassembled WGS sequence"/>
</dbReference>
<evidence type="ECO:0000313" key="3">
    <source>
        <dbReference type="Proteomes" id="UP001286313"/>
    </source>
</evidence>
<evidence type="ECO:0000256" key="1">
    <source>
        <dbReference type="SAM" id="MobiDB-lite"/>
    </source>
</evidence>
<keyword evidence="3" id="KW-1185">Reference proteome</keyword>
<evidence type="ECO:0000313" key="2">
    <source>
        <dbReference type="EMBL" id="KAK3872675.1"/>
    </source>
</evidence>
<dbReference type="EMBL" id="JAWQEG010002332">
    <property type="protein sequence ID" value="KAK3872675.1"/>
    <property type="molecule type" value="Genomic_DNA"/>
</dbReference>
<organism evidence="2 3">
    <name type="scientific">Petrolisthes cinctipes</name>
    <name type="common">Flat porcelain crab</name>
    <dbReference type="NCBI Taxonomy" id="88211"/>
    <lineage>
        <taxon>Eukaryota</taxon>
        <taxon>Metazoa</taxon>
        <taxon>Ecdysozoa</taxon>
        <taxon>Arthropoda</taxon>
        <taxon>Crustacea</taxon>
        <taxon>Multicrustacea</taxon>
        <taxon>Malacostraca</taxon>
        <taxon>Eumalacostraca</taxon>
        <taxon>Eucarida</taxon>
        <taxon>Decapoda</taxon>
        <taxon>Pleocyemata</taxon>
        <taxon>Anomura</taxon>
        <taxon>Galatheoidea</taxon>
        <taxon>Porcellanidae</taxon>
        <taxon>Petrolisthes</taxon>
    </lineage>
</organism>
<name>A0AAE1FFZ0_PETCI</name>
<feature type="region of interest" description="Disordered" evidence="1">
    <location>
        <begin position="1"/>
        <end position="46"/>
    </location>
</feature>
<sequence length="79" mass="8315">MTTSIVTPQPPAASENAIHPGLTSASHPHLSPAHLQQGSHVTPSLHSPCCCTETDNADRVDQVSDERLGDLLDVIGPVR</sequence>
<comment type="caution">
    <text evidence="2">The sequence shown here is derived from an EMBL/GenBank/DDBJ whole genome shotgun (WGS) entry which is preliminary data.</text>
</comment>
<gene>
    <name evidence="2" type="ORF">Pcinc_022261</name>
</gene>
<accession>A0AAE1FFZ0</accession>
<protein>
    <submittedName>
        <fullName evidence="2">Uncharacterized protein</fullName>
    </submittedName>
</protein>
<dbReference type="AlphaFoldDB" id="A0AAE1FFZ0"/>